<gene>
    <name evidence="16" type="ORF">SAMN04488042_103191</name>
</gene>
<evidence type="ECO:0000256" key="10">
    <source>
        <dbReference type="ARBA" id="ARBA00024073"/>
    </source>
</evidence>
<dbReference type="GO" id="GO:0003988">
    <property type="term" value="F:acetyl-CoA C-acyltransferase activity"/>
    <property type="evidence" value="ECO:0007669"/>
    <property type="project" value="UniProtKB-EC"/>
</dbReference>
<keyword evidence="4" id="KW-0583">PHB biosynthesis</keyword>
<dbReference type="Pfam" id="PF02803">
    <property type="entry name" value="Thiolase_C"/>
    <property type="match status" value="1"/>
</dbReference>
<feature type="active site" description="Acyl-thioester intermediate" evidence="12">
    <location>
        <position position="90"/>
    </location>
</feature>
<dbReference type="InterPro" id="IPR020613">
    <property type="entry name" value="Thiolase_CS"/>
</dbReference>
<dbReference type="InterPro" id="IPR002155">
    <property type="entry name" value="Thiolase"/>
</dbReference>
<evidence type="ECO:0000256" key="12">
    <source>
        <dbReference type="PIRSR" id="PIRSR000429-1"/>
    </source>
</evidence>
<dbReference type="GO" id="GO:0010124">
    <property type="term" value="P:phenylacetate catabolic process"/>
    <property type="evidence" value="ECO:0007669"/>
    <property type="project" value="TreeGrafter"/>
</dbReference>
<evidence type="ECO:0000256" key="5">
    <source>
        <dbReference type="ARBA" id="ARBA00022832"/>
    </source>
</evidence>
<keyword evidence="8" id="KW-0576">Peroxisome</keyword>
<dbReference type="GO" id="GO:0005737">
    <property type="term" value="C:cytoplasm"/>
    <property type="evidence" value="ECO:0007669"/>
    <property type="project" value="UniProtKB-ARBA"/>
</dbReference>
<reference evidence="16 17" key="1">
    <citation type="submission" date="2016-10" db="EMBL/GenBank/DDBJ databases">
        <authorList>
            <person name="de Groot N.N."/>
        </authorList>
    </citation>
    <scope>NUCLEOTIDE SEQUENCE [LARGE SCALE GENOMIC DNA]</scope>
    <source>
        <strain evidence="16 17">DSM 15283</strain>
    </source>
</reference>
<dbReference type="FunFam" id="3.40.47.10:FF:000010">
    <property type="entry name" value="Acetyl-CoA acetyltransferase (Thiolase)"/>
    <property type="match status" value="1"/>
</dbReference>
<organism evidence="16 17">
    <name type="scientific">Shimia aestuarii</name>
    <dbReference type="NCBI Taxonomy" id="254406"/>
    <lineage>
        <taxon>Bacteria</taxon>
        <taxon>Pseudomonadati</taxon>
        <taxon>Pseudomonadota</taxon>
        <taxon>Alphaproteobacteria</taxon>
        <taxon>Rhodobacterales</taxon>
        <taxon>Roseobacteraceae</taxon>
    </lineage>
</organism>
<dbReference type="STRING" id="254406.SAMN04488042_103191"/>
<protein>
    <recommendedName>
        <fullName evidence="10">acetyl-CoA C-acyltransferase</fullName>
        <ecNumber evidence="10">2.3.1.16</ecNumber>
    </recommendedName>
</protein>
<dbReference type="RefSeq" id="WP_093093699.1">
    <property type="nucleotide sequence ID" value="NZ_FOTQ01000003.1"/>
</dbReference>
<keyword evidence="3 13" id="KW-0808">Transferase</keyword>
<evidence type="ECO:0000256" key="9">
    <source>
        <dbReference type="ARBA" id="ARBA00023315"/>
    </source>
</evidence>
<evidence type="ECO:0000256" key="13">
    <source>
        <dbReference type="RuleBase" id="RU003557"/>
    </source>
</evidence>
<keyword evidence="9 13" id="KW-0012">Acyltransferase</keyword>
<sequence>MRQAVIVSYARTPIGKAYRGAFNNLEAPSLAAPAVKAALDRARLSSGEVEEAVFGSALTQGSSGVNVARHIVQAAGLPDSVAGATVDRQCASGLNAIAIASHMVQGEGVDIALAGGLESISLVQNAHWNGYRYNDPSVAEAYYMPMLDTAEVVADRYGISRAAQDAYALQSQTRTAKAQATGLFADEIIPVTATKTVADKATKETHKETVTLTADECNRTGTTAGGLASLAAVRGEGMTVTAGNASQLSDGAAALVVMDAAEASHRGLEPLGALRGFAVAGVAPDEMGIGPVVAVPRLLERNGLRMEDIDLWEINEAFAAQLLYCRDRLGIPDDRLNANGGAISIGHPYGMSGARMVGHILLEGRRRGSKWGVVSMCVGGGQGAAGLVEIF</sequence>
<dbReference type="PROSITE" id="PS00737">
    <property type="entry name" value="THIOLASE_2"/>
    <property type="match status" value="1"/>
</dbReference>
<name>A0A1I4MPU5_9RHOB</name>
<evidence type="ECO:0000256" key="1">
    <source>
        <dbReference type="ARBA" id="ARBA00004275"/>
    </source>
</evidence>
<keyword evidence="7" id="KW-0443">Lipid metabolism</keyword>
<feature type="active site" description="Proton acceptor" evidence="12">
    <location>
        <position position="347"/>
    </location>
</feature>
<evidence type="ECO:0000313" key="17">
    <source>
        <dbReference type="Proteomes" id="UP000199144"/>
    </source>
</evidence>
<accession>A0A1I4MPU5</accession>
<keyword evidence="17" id="KW-1185">Reference proteome</keyword>
<comment type="similarity">
    <text evidence="2 13">Belongs to the thiolase-like superfamily. Thiolase family.</text>
</comment>
<evidence type="ECO:0000256" key="4">
    <source>
        <dbReference type="ARBA" id="ARBA00022752"/>
    </source>
</evidence>
<evidence type="ECO:0000313" key="16">
    <source>
        <dbReference type="EMBL" id="SFM05321.1"/>
    </source>
</evidence>
<dbReference type="SUPFAM" id="SSF53901">
    <property type="entry name" value="Thiolase-like"/>
    <property type="match status" value="2"/>
</dbReference>
<dbReference type="NCBIfam" id="TIGR01930">
    <property type="entry name" value="AcCoA-C-Actrans"/>
    <property type="match status" value="1"/>
</dbReference>
<dbReference type="InterPro" id="IPR050215">
    <property type="entry name" value="Thiolase-like_sf_Thiolase"/>
</dbReference>
<feature type="active site" description="Proton acceptor" evidence="12">
    <location>
        <position position="377"/>
    </location>
</feature>
<evidence type="ECO:0000256" key="2">
    <source>
        <dbReference type="ARBA" id="ARBA00010982"/>
    </source>
</evidence>
<keyword evidence="6" id="KW-0809">Transit peptide</keyword>
<dbReference type="PIRSF" id="PIRSF000429">
    <property type="entry name" value="Ac-CoA_Ac_transf"/>
    <property type="match status" value="1"/>
</dbReference>
<evidence type="ECO:0000256" key="6">
    <source>
        <dbReference type="ARBA" id="ARBA00022946"/>
    </source>
</evidence>
<dbReference type="EMBL" id="FOTQ01000003">
    <property type="protein sequence ID" value="SFM05321.1"/>
    <property type="molecule type" value="Genomic_DNA"/>
</dbReference>
<evidence type="ECO:0000256" key="3">
    <source>
        <dbReference type="ARBA" id="ARBA00022679"/>
    </source>
</evidence>
<evidence type="ECO:0000256" key="8">
    <source>
        <dbReference type="ARBA" id="ARBA00023140"/>
    </source>
</evidence>
<dbReference type="EC" id="2.3.1.16" evidence="10"/>
<evidence type="ECO:0000259" key="14">
    <source>
        <dbReference type="Pfam" id="PF00108"/>
    </source>
</evidence>
<dbReference type="Pfam" id="PF00108">
    <property type="entry name" value="Thiolase_N"/>
    <property type="match status" value="1"/>
</dbReference>
<feature type="domain" description="Thiolase N-terminal" evidence="14">
    <location>
        <begin position="5"/>
        <end position="260"/>
    </location>
</feature>
<dbReference type="PANTHER" id="PTHR43853">
    <property type="entry name" value="3-KETOACYL-COA THIOLASE, PEROXISOMAL"/>
    <property type="match status" value="1"/>
</dbReference>
<dbReference type="InterPro" id="IPR020616">
    <property type="entry name" value="Thiolase_N"/>
</dbReference>
<evidence type="ECO:0000256" key="7">
    <source>
        <dbReference type="ARBA" id="ARBA00023098"/>
    </source>
</evidence>
<evidence type="ECO:0000256" key="11">
    <source>
        <dbReference type="ARBA" id="ARBA00037924"/>
    </source>
</evidence>
<dbReference type="PANTHER" id="PTHR43853:SF8">
    <property type="entry name" value="3-KETOACYL-COA THIOLASE, PEROXISOMAL"/>
    <property type="match status" value="1"/>
</dbReference>
<dbReference type="Proteomes" id="UP000199144">
    <property type="component" value="Unassembled WGS sequence"/>
</dbReference>
<dbReference type="GO" id="GO:0006635">
    <property type="term" value="P:fatty acid beta-oxidation"/>
    <property type="evidence" value="ECO:0007669"/>
    <property type="project" value="TreeGrafter"/>
</dbReference>
<dbReference type="AlphaFoldDB" id="A0A1I4MPU5"/>
<feature type="domain" description="Thiolase C-terminal" evidence="15">
    <location>
        <begin position="269"/>
        <end position="389"/>
    </location>
</feature>
<dbReference type="GO" id="GO:0042619">
    <property type="term" value="P:poly-hydroxybutyrate biosynthetic process"/>
    <property type="evidence" value="ECO:0007669"/>
    <property type="project" value="UniProtKB-KW"/>
</dbReference>
<dbReference type="Gene3D" id="3.40.47.10">
    <property type="match status" value="1"/>
</dbReference>
<dbReference type="CDD" id="cd00751">
    <property type="entry name" value="thiolase"/>
    <property type="match status" value="1"/>
</dbReference>
<proteinExistence type="inferred from homology"/>
<keyword evidence="5" id="KW-0276">Fatty acid metabolism</keyword>
<comment type="subcellular location">
    <subcellularLocation>
        <location evidence="1">Peroxisome</location>
    </subcellularLocation>
</comment>
<dbReference type="OrthoDB" id="9764638at2"/>
<dbReference type="InterPro" id="IPR016039">
    <property type="entry name" value="Thiolase-like"/>
</dbReference>
<evidence type="ECO:0000259" key="15">
    <source>
        <dbReference type="Pfam" id="PF02803"/>
    </source>
</evidence>
<dbReference type="InterPro" id="IPR020617">
    <property type="entry name" value="Thiolase_C"/>
</dbReference>
<comment type="pathway">
    <text evidence="11">Metabolic intermediate biosynthesis; (R)-mevalonate biosynthesis; (R)-mevalonate from acetyl-CoA: step 1/3.</text>
</comment>
<dbReference type="PROSITE" id="PS00099">
    <property type="entry name" value="THIOLASE_3"/>
    <property type="match status" value="1"/>
</dbReference>
<dbReference type="InterPro" id="IPR020610">
    <property type="entry name" value="Thiolase_AS"/>
</dbReference>